<evidence type="ECO:0000256" key="2">
    <source>
        <dbReference type="SAM" id="Phobius"/>
    </source>
</evidence>
<protein>
    <submittedName>
        <fullName evidence="3">Membrane protein</fullName>
    </submittedName>
</protein>
<reference evidence="3" key="1">
    <citation type="journal article" date="2014" name="Int. J. Syst. Evol. Microbiol.">
        <title>Complete genome sequence of Corynebacterium casei LMG S-19264T (=DSM 44701T), isolated from a smear-ripened cheese.</title>
        <authorList>
            <consortium name="US DOE Joint Genome Institute (JGI-PGF)"/>
            <person name="Walter F."/>
            <person name="Albersmeier A."/>
            <person name="Kalinowski J."/>
            <person name="Ruckert C."/>
        </authorList>
    </citation>
    <scope>NUCLEOTIDE SEQUENCE</scope>
    <source>
        <strain evidence="3">JCM 4391</strain>
    </source>
</reference>
<dbReference type="Proteomes" id="UP000636661">
    <property type="component" value="Unassembled WGS sequence"/>
</dbReference>
<evidence type="ECO:0000313" key="4">
    <source>
        <dbReference type="Proteomes" id="UP000636661"/>
    </source>
</evidence>
<feature type="transmembrane region" description="Helical" evidence="2">
    <location>
        <begin position="304"/>
        <end position="326"/>
    </location>
</feature>
<feature type="compositionally biased region" description="Pro residues" evidence="1">
    <location>
        <begin position="193"/>
        <end position="207"/>
    </location>
</feature>
<keyword evidence="2" id="KW-0472">Membrane</keyword>
<name>A0A918M447_9ACTN</name>
<organism evidence="3 4">
    <name type="scientific">Streptomyces lavendofoliae</name>
    <dbReference type="NCBI Taxonomy" id="67314"/>
    <lineage>
        <taxon>Bacteria</taxon>
        <taxon>Bacillati</taxon>
        <taxon>Actinomycetota</taxon>
        <taxon>Actinomycetes</taxon>
        <taxon>Kitasatosporales</taxon>
        <taxon>Streptomycetaceae</taxon>
        <taxon>Streptomyces</taxon>
    </lineage>
</organism>
<feature type="transmembrane region" description="Helical" evidence="2">
    <location>
        <begin position="265"/>
        <end position="284"/>
    </location>
</feature>
<proteinExistence type="predicted"/>
<comment type="caution">
    <text evidence="3">The sequence shown here is derived from an EMBL/GenBank/DDBJ whole genome shotgun (WGS) entry which is preliminary data.</text>
</comment>
<feature type="region of interest" description="Disordered" evidence="1">
    <location>
        <begin position="74"/>
        <end position="127"/>
    </location>
</feature>
<dbReference type="AlphaFoldDB" id="A0A918M447"/>
<gene>
    <name evidence="3" type="ORF">GCM10010274_18680</name>
</gene>
<sequence>MTVGIESDQLVFDYLSRVGDLAQQRQLSSQTRMRLVATLRSEIDSRRAGDDSPGAVRGILTALGTPDEVVTAAASGASGAPGASRAPEAPGRSAVPEQRTPRTRFRRRAETAAPDVPPPRGTPAAEAWSPHLAGMDEVGASVEQPDWWRVEEGAFGGADGVPPGFRGGVEIPDMLKPPPPEEPAPEEEAAPADPGPPSPPGAASPAPPRRRLSALRLPLRLGHPMLVAAAALLVAGVVLGSWLALLGGWLVAYASGRLSRTEAKLAVFGLPGAVAAGVAVWLWGRVDGRWGDPIPPGGDALGEALGAAWPWTLRAAALASALFLLWRARRP</sequence>
<evidence type="ECO:0000256" key="1">
    <source>
        <dbReference type="SAM" id="MobiDB-lite"/>
    </source>
</evidence>
<keyword evidence="2" id="KW-0812">Transmembrane</keyword>
<keyword evidence="4" id="KW-1185">Reference proteome</keyword>
<feature type="transmembrane region" description="Helical" evidence="2">
    <location>
        <begin position="225"/>
        <end position="253"/>
    </location>
</feature>
<feature type="region of interest" description="Disordered" evidence="1">
    <location>
        <begin position="155"/>
        <end position="209"/>
    </location>
</feature>
<evidence type="ECO:0000313" key="3">
    <source>
        <dbReference type="EMBL" id="GGU32049.1"/>
    </source>
</evidence>
<dbReference type="EMBL" id="BMTP01000004">
    <property type="protein sequence ID" value="GGU32049.1"/>
    <property type="molecule type" value="Genomic_DNA"/>
</dbReference>
<feature type="compositionally biased region" description="Low complexity" evidence="1">
    <location>
        <begin position="74"/>
        <end position="91"/>
    </location>
</feature>
<reference evidence="3" key="2">
    <citation type="submission" date="2020-09" db="EMBL/GenBank/DDBJ databases">
        <authorList>
            <person name="Sun Q."/>
            <person name="Ohkuma M."/>
        </authorList>
    </citation>
    <scope>NUCLEOTIDE SEQUENCE</scope>
    <source>
        <strain evidence="3">JCM 4391</strain>
    </source>
</reference>
<accession>A0A918M447</accession>
<keyword evidence="2" id="KW-1133">Transmembrane helix</keyword>